<proteinExistence type="predicted"/>
<feature type="region of interest" description="Disordered" evidence="1">
    <location>
        <begin position="1"/>
        <end position="167"/>
    </location>
</feature>
<dbReference type="GO" id="GO:0005634">
    <property type="term" value="C:nucleus"/>
    <property type="evidence" value="ECO:0007669"/>
    <property type="project" value="UniProtKB-UniRule"/>
</dbReference>
<dbReference type="KEGG" id="dmk:116924014"/>
<dbReference type="PANTHER" id="PTHR46584:SF1">
    <property type="entry name" value="HMG DOMAIN-CONTAINING PROTEIN 4"/>
    <property type="match status" value="1"/>
</dbReference>
<dbReference type="EMBL" id="GDIQ01092208">
    <property type="protein sequence ID" value="JAL59518.1"/>
    <property type="molecule type" value="Transcribed_RNA"/>
</dbReference>
<dbReference type="CDD" id="cd00084">
    <property type="entry name" value="HMG-box_SF"/>
    <property type="match status" value="1"/>
</dbReference>
<feature type="compositionally biased region" description="Acidic residues" evidence="1">
    <location>
        <begin position="145"/>
        <end position="166"/>
    </location>
</feature>
<dbReference type="GeneID" id="116924014"/>
<reference evidence="2" key="1">
    <citation type="submission" date="2015-10" db="EMBL/GenBank/DDBJ databases">
        <title>EvidentialGene: Evidence-directed Construction of Complete mRNA Transcriptomes without Genomes.</title>
        <authorList>
            <person name="Gilbert D.G."/>
        </authorList>
    </citation>
    <scope>NUCLEOTIDE SEQUENCE</scope>
</reference>
<name>A0A0P5SG37_9CRUS</name>
<protein>
    <submittedName>
        <fullName evidence="2">HMG domain-containing protein</fullName>
    </submittedName>
</protein>
<dbReference type="GO" id="GO:0003677">
    <property type="term" value="F:DNA binding"/>
    <property type="evidence" value="ECO:0007669"/>
    <property type="project" value="UniProtKB-UniRule"/>
</dbReference>
<evidence type="ECO:0000313" key="2">
    <source>
        <dbReference type="EMBL" id="JAL59518.1"/>
    </source>
</evidence>
<dbReference type="OrthoDB" id="4777606at2759"/>
<dbReference type="SUPFAM" id="SSF47095">
    <property type="entry name" value="HMG-box"/>
    <property type="match status" value="1"/>
</dbReference>
<dbReference type="InterPro" id="IPR009071">
    <property type="entry name" value="HMG_box_dom"/>
</dbReference>
<dbReference type="PROSITE" id="PS50118">
    <property type="entry name" value="HMG_BOX_2"/>
    <property type="match status" value="1"/>
</dbReference>
<dbReference type="Gene3D" id="1.10.30.10">
    <property type="entry name" value="High mobility group box domain"/>
    <property type="match status" value="1"/>
</dbReference>
<evidence type="ECO:0000256" key="1">
    <source>
        <dbReference type="SAM" id="MobiDB-lite"/>
    </source>
</evidence>
<accession>A0A0P5SG37</accession>
<dbReference type="AlphaFoldDB" id="A0A0P5SG37"/>
<sequence>MASKDEVIGVSRSGRVRKKSSKLLDYESPDETDIRPKRGQNYSARGKPKKSVEPAKARLTVPPLQIRIPKNVSQSSFKQETYEEDASNSDSDEFSNSLDKEELDPYHDDSNSQLDEYEQSDSLMKDAEKMKHHSLNSNFKREMADMEEDSDDHIDLETNSDSEADVDVAGPSDPPHFLGNTKQPSLYLLENAKKKIVLKDGKLVAARQKAQRKDKGKTRFTAYMLWSKEMRPVVSRQNPDLKFDLVSKRLGELWSTVSQAERMTWKRRAMRQGTKSSGGMISTGTKPQPINRIKTTVSSKRVFAGARSTAKPLSPPKQRFASSEGFENVTIAENESSTLTSPPMIVQPRAHELEPLDVATHLHLLGESLSVIGSRLKEQNGQIAVSGSLSVLLDSVVCALGPLLCLTRLTPETDGCPPETLSRILDNIAYIMPGL</sequence>
<feature type="compositionally biased region" description="Acidic residues" evidence="1">
    <location>
        <begin position="82"/>
        <end position="93"/>
    </location>
</feature>
<dbReference type="Pfam" id="PF00505">
    <property type="entry name" value="HMG_box"/>
    <property type="match status" value="1"/>
</dbReference>
<feature type="compositionally biased region" description="Polar residues" evidence="1">
    <location>
        <begin position="273"/>
        <end position="290"/>
    </location>
</feature>
<dbReference type="InterPro" id="IPR036910">
    <property type="entry name" value="HMG_box_dom_sf"/>
</dbReference>
<organism evidence="2">
    <name type="scientific">Daphnia magna</name>
    <dbReference type="NCBI Taxonomy" id="35525"/>
    <lineage>
        <taxon>Eukaryota</taxon>
        <taxon>Metazoa</taxon>
        <taxon>Ecdysozoa</taxon>
        <taxon>Arthropoda</taxon>
        <taxon>Crustacea</taxon>
        <taxon>Branchiopoda</taxon>
        <taxon>Diplostraca</taxon>
        <taxon>Cladocera</taxon>
        <taxon>Anomopoda</taxon>
        <taxon>Daphniidae</taxon>
        <taxon>Daphnia</taxon>
    </lineage>
</organism>
<dbReference type="PANTHER" id="PTHR46584">
    <property type="entry name" value="HMG DOMAIN-CONTAINING PROTEIN 4"/>
    <property type="match status" value="1"/>
</dbReference>
<feature type="compositionally biased region" description="Basic and acidic residues" evidence="1">
    <location>
        <begin position="98"/>
        <end position="110"/>
    </location>
</feature>
<dbReference type="SMART" id="SM00398">
    <property type="entry name" value="HMG"/>
    <property type="match status" value="1"/>
</dbReference>
<dbReference type="RefSeq" id="XP_032786445.2">
    <property type="nucleotide sequence ID" value="XM_032930554.2"/>
</dbReference>
<feature type="region of interest" description="Disordered" evidence="1">
    <location>
        <begin position="266"/>
        <end position="290"/>
    </location>
</feature>
<dbReference type="InterPro" id="IPR042477">
    <property type="entry name" value="HMGXB4"/>
</dbReference>